<protein>
    <submittedName>
        <fullName evidence="1">Uncharacterized protein</fullName>
    </submittedName>
</protein>
<accession>A0ACC2NIY6</accession>
<organism evidence="1 2">
    <name type="scientific">Eretmocerus hayati</name>
    <dbReference type="NCBI Taxonomy" id="131215"/>
    <lineage>
        <taxon>Eukaryota</taxon>
        <taxon>Metazoa</taxon>
        <taxon>Ecdysozoa</taxon>
        <taxon>Arthropoda</taxon>
        <taxon>Hexapoda</taxon>
        <taxon>Insecta</taxon>
        <taxon>Pterygota</taxon>
        <taxon>Neoptera</taxon>
        <taxon>Endopterygota</taxon>
        <taxon>Hymenoptera</taxon>
        <taxon>Apocrita</taxon>
        <taxon>Proctotrupomorpha</taxon>
        <taxon>Chalcidoidea</taxon>
        <taxon>Aphelinidae</taxon>
        <taxon>Aphelininae</taxon>
        <taxon>Eretmocerus</taxon>
    </lineage>
</organism>
<reference evidence="1" key="1">
    <citation type="submission" date="2023-04" db="EMBL/GenBank/DDBJ databases">
        <title>A chromosome-level genome assembly of the parasitoid wasp Eretmocerus hayati.</title>
        <authorList>
            <person name="Zhong Y."/>
            <person name="Liu S."/>
            <person name="Liu Y."/>
        </authorList>
    </citation>
    <scope>NUCLEOTIDE SEQUENCE</scope>
    <source>
        <strain evidence="1">ZJU_SS_LIU_2023</strain>
    </source>
</reference>
<gene>
    <name evidence="1" type="ORF">QAD02_000769</name>
</gene>
<evidence type="ECO:0000313" key="1">
    <source>
        <dbReference type="EMBL" id="KAJ8669510.1"/>
    </source>
</evidence>
<keyword evidence="2" id="KW-1185">Reference proteome</keyword>
<comment type="caution">
    <text evidence="1">The sequence shown here is derived from an EMBL/GenBank/DDBJ whole genome shotgun (WGS) entry which is preliminary data.</text>
</comment>
<name>A0ACC2NIY6_9HYME</name>
<dbReference type="EMBL" id="CM056743">
    <property type="protein sequence ID" value="KAJ8669510.1"/>
    <property type="molecule type" value="Genomic_DNA"/>
</dbReference>
<evidence type="ECO:0000313" key="2">
    <source>
        <dbReference type="Proteomes" id="UP001239111"/>
    </source>
</evidence>
<sequence>MGEWCLFVRSSDEHQDEEMEQYLIGYICEFAYMEIGTKTGTAFSNRFAMIDGNKKFIGAYCEWFTMGDGGIVEEIKTLIHGFIYLDKYNKVHDTDPENDRK</sequence>
<dbReference type="Proteomes" id="UP001239111">
    <property type="component" value="Chromosome 3"/>
</dbReference>
<proteinExistence type="predicted"/>